<organism evidence="10">
    <name type="scientific">Polytomella parva</name>
    <dbReference type="NCBI Taxonomy" id="51329"/>
    <lineage>
        <taxon>Eukaryota</taxon>
        <taxon>Viridiplantae</taxon>
        <taxon>Chlorophyta</taxon>
        <taxon>core chlorophytes</taxon>
        <taxon>Chlorophyceae</taxon>
        <taxon>CS clade</taxon>
        <taxon>Chlamydomonadales</taxon>
        <taxon>Chlamydomonadaceae</taxon>
        <taxon>Polytomella</taxon>
    </lineage>
</organism>
<dbReference type="InterPro" id="IPR000415">
    <property type="entry name" value="Nitroreductase-like"/>
</dbReference>
<protein>
    <recommendedName>
        <fullName evidence="9">Nitroreductase domain-containing protein</fullName>
    </recommendedName>
</protein>
<evidence type="ECO:0000313" key="10">
    <source>
        <dbReference type="EMBL" id="CAD8791735.1"/>
    </source>
</evidence>
<accession>A0A7S0VSV4</accession>
<comment type="similarity">
    <text evidence="2">Belongs to the nitroreductase family.</text>
</comment>
<keyword evidence="8" id="KW-0732">Signal</keyword>
<feature type="chain" id="PRO_5030707775" description="Nitroreductase domain-containing protein" evidence="8">
    <location>
        <begin position="20"/>
        <end position="287"/>
    </location>
</feature>
<evidence type="ECO:0000256" key="4">
    <source>
        <dbReference type="ARBA" id="ARBA00022643"/>
    </source>
</evidence>
<feature type="domain" description="Nitroreductase" evidence="9">
    <location>
        <begin position="97"/>
        <end position="264"/>
    </location>
</feature>
<evidence type="ECO:0000256" key="2">
    <source>
        <dbReference type="ARBA" id="ARBA00007118"/>
    </source>
</evidence>
<dbReference type="Gene3D" id="3.40.109.10">
    <property type="entry name" value="NADH Oxidase"/>
    <property type="match status" value="1"/>
</dbReference>
<dbReference type="SUPFAM" id="SSF55469">
    <property type="entry name" value="FMN-dependent nitroreductase-like"/>
    <property type="match status" value="1"/>
</dbReference>
<gene>
    <name evidence="10" type="ORF">PPAR00522_LOCUS21423</name>
</gene>
<dbReference type="Pfam" id="PF00881">
    <property type="entry name" value="Nitroreductase"/>
    <property type="match status" value="1"/>
</dbReference>
<feature type="signal peptide" evidence="8">
    <location>
        <begin position="1"/>
        <end position="19"/>
    </location>
</feature>
<dbReference type="InterPro" id="IPR029479">
    <property type="entry name" value="Nitroreductase"/>
</dbReference>
<keyword evidence="4" id="KW-0288">FMN</keyword>
<dbReference type="InterPro" id="IPR052530">
    <property type="entry name" value="NAD(P)H_nitroreductase"/>
</dbReference>
<keyword evidence="3" id="KW-0285">Flavoprotein</keyword>
<dbReference type="EMBL" id="HBFM01032751">
    <property type="protein sequence ID" value="CAD8791735.1"/>
    <property type="molecule type" value="Transcribed_RNA"/>
</dbReference>
<dbReference type="AlphaFoldDB" id="A0A7S0VSV4"/>
<dbReference type="GO" id="GO:0016491">
    <property type="term" value="F:oxidoreductase activity"/>
    <property type="evidence" value="ECO:0007669"/>
    <property type="project" value="UniProtKB-KW"/>
</dbReference>
<evidence type="ECO:0000256" key="6">
    <source>
        <dbReference type="ARBA" id="ARBA00023002"/>
    </source>
</evidence>
<evidence type="ECO:0000256" key="1">
    <source>
        <dbReference type="ARBA" id="ARBA00001917"/>
    </source>
</evidence>
<evidence type="ECO:0000256" key="5">
    <source>
        <dbReference type="ARBA" id="ARBA00022857"/>
    </source>
</evidence>
<dbReference type="PANTHER" id="PTHR43821:SF1">
    <property type="entry name" value="NAD(P)H NITROREDUCTASE YDJA-RELATED"/>
    <property type="match status" value="1"/>
</dbReference>
<name>A0A7S0VSV4_9CHLO</name>
<keyword evidence="5" id="KW-0521">NADP</keyword>
<evidence type="ECO:0000259" key="9">
    <source>
        <dbReference type="Pfam" id="PF00881"/>
    </source>
</evidence>
<proteinExistence type="inferred from homology"/>
<dbReference type="PANTHER" id="PTHR43821">
    <property type="entry name" value="NAD(P)H NITROREDUCTASE YDJA-RELATED"/>
    <property type="match status" value="1"/>
</dbReference>
<reference evidence="10" key="1">
    <citation type="submission" date="2021-01" db="EMBL/GenBank/DDBJ databases">
        <authorList>
            <person name="Corre E."/>
            <person name="Pelletier E."/>
            <person name="Niang G."/>
            <person name="Scheremetjew M."/>
            <person name="Finn R."/>
            <person name="Kale V."/>
            <person name="Holt S."/>
            <person name="Cochrane G."/>
            <person name="Meng A."/>
            <person name="Brown T."/>
            <person name="Cohen L."/>
        </authorList>
    </citation>
    <scope>NUCLEOTIDE SEQUENCE</scope>
    <source>
        <strain evidence="10">SAG 63-3</strain>
    </source>
</reference>
<dbReference type="CDD" id="cd02135">
    <property type="entry name" value="YdjA-like"/>
    <property type="match status" value="1"/>
</dbReference>
<sequence>MVCPMSLLFDAAVVAPVVAIAAAKSDVVLPEGASAATTIAVGGAITLSALCLSKFLKKIVIKKIHGGCCHTKCSKTTVAEVPAPETIPNADQTLSLIKKRRSVFPKDFSGEAVPRESIEKMLEAANWAPTHGLSEAFRFVVIEGDERKKMENLIVSLIDEKLPAEKAQGVHAKLTPKRAHWPKVSAFIALCYKQQPNPSTTPNPEWEEVASTSAAAQNMALVGASLGIASYWASFPEVARDSNEFKAYLGLTPEDRCIGVLVVGQSDRISGYRGKRGDWKAKVDFRA</sequence>
<keyword evidence="7" id="KW-0520">NAD</keyword>
<keyword evidence="6" id="KW-0560">Oxidoreductase</keyword>
<evidence type="ECO:0000256" key="8">
    <source>
        <dbReference type="SAM" id="SignalP"/>
    </source>
</evidence>
<dbReference type="InterPro" id="IPR026021">
    <property type="entry name" value="YdjA-like"/>
</dbReference>
<evidence type="ECO:0000256" key="7">
    <source>
        <dbReference type="ARBA" id="ARBA00023027"/>
    </source>
</evidence>
<comment type="cofactor">
    <cofactor evidence="1">
        <name>FMN</name>
        <dbReference type="ChEBI" id="CHEBI:58210"/>
    </cofactor>
</comment>
<evidence type="ECO:0000256" key="3">
    <source>
        <dbReference type="ARBA" id="ARBA00022630"/>
    </source>
</evidence>